<dbReference type="Gene3D" id="3.40.1190.20">
    <property type="match status" value="1"/>
</dbReference>
<dbReference type="InterPro" id="IPR002173">
    <property type="entry name" value="Carboh/pur_kinase_PfkB_CS"/>
</dbReference>
<feature type="domain" description="Carbohydrate kinase PfkB" evidence="5">
    <location>
        <begin position="16"/>
        <end position="130"/>
    </location>
</feature>
<keyword evidence="3 4" id="KW-0418">Kinase</keyword>
<dbReference type="GO" id="GO:0008865">
    <property type="term" value="F:fructokinase activity"/>
    <property type="evidence" value="ECO:0007669"/>
    <property type="project" value="UniProtKB-ARBA"/>
</dbReference>
<dbReference type="STRING" id="47866.GA0074694_2241"/>
<reference evidence="7" key="1">
    <citation type="submission" date="2016-06" db="EMBL/GenBank/DDBJ databases">
        <authorList>
            <person name="Varghese N."/>
        </authorList>
    </citation>
    <scope>NUCLEOTIDE SEQUENCE [LARGE SCALE GENOMIC DNA]</scope>
    <source>
        <strain evidence="7">DSM 46123</strain>
    </source>
</reference>
<evidence type="ECO:0000313" key="6">
    <source>
        <dbReference type="EMBL" id="SCL18104.1"/>
    </source>
</evidence>
<dbReference type="InterPro" id="IPR050306">
    <property type="entry name" value="PfkB_Carbo_kinase"/>
</dbReference>
<organism evidence="6 7">
    <name type="scientific">Micromonospora inyonensis</name>
    <dbReference type="NCBI Taxonomy" id="47866"/>
    <lineage>
        <taxon>Bacteria</taxon>
        <taxon>Bacillati</taxon>
        <taxon>Actinomycetota</taxon>
        <taxon>Actinomycetes</taxon>
        <taxon>Micromonosporales</taxon>
        <taxon>Micromonosporaceae</taxon>
        <taxon>Micromonospora</taxon>
    </lineage>
</organism>
<dbReference type="InterPro" id="IPR011611">
    <property type="entry name" value="PfkB_dom"/>
</dbReference>
<evidence type="ECO:0000256" key="3">
    <source>
        <dbReference type="ARBA" id="ARBA00022777"/>
    </source>
</evidence>
<sequence length="289" mass="30629">MRVLGAGDNVADRYLHQAMLYPGGNALNVAVFAARLGARTGYLGVLGDDAAGRHILRVLQAEHVDTSLTRVVHGPNATADVELRGNDRVFLRSDRTTALFELDDAQLAAMADYDVVHSGYAGSLLPRVPEIAERARVSFDFGSRFELAEAEPYLTHLHLASFSGSHLGEPEARALVRRILDAGAEYALVTLGSRGALLGSSAGIRYQQADRVNARDTLGAGDAFIAGVLVGLGAGRDIRSTLVAASAQAAQVCQVNGAFERGIPFDADAVRAEHAPDDNSKDDQKAVRA</sequence>
<dbReference type="GO" id="GO:0006000">
    <property type="term" value="P:fructose metabolic process"/>
    <property type="evidence" value="ECO:0007669"/>
    <property type="project" value="UniProtKB-ARBA"/>
</dbReference>
<accession>A0A1C6RM10</accession>
<feature type="domain" description="Carbohydrate kinase PfkB" evidence="5">
    <location>
        <begin position="169"/>
        <end position="258"/>
    </location>
</feature>
<dbReference type="SUPFAM" id="SSF53613">
    <property type="entry name" value="Ribokinase-like"/>
    <property type="match status" value="1"/>
</dbReference>
<evidence type="ECO:0000256" key="1">
    <source>
        <dbReference type="ARBA" id="ARBA00010688"/>
    </source>
</evidence>
<evidence type="ECO:0000259" key="5">
    <source>
        <dbReference type="Pfam" id="PF00294"/>
    </source>
</evidence>
<dbReference type="Proteomes" id="UP000198906">
    <property type="component" value="Unassembled WGS sequence"/>
</dbReference>
<dbReference type="Pfam" id="PF00294">
    <property type="entry name" value="PfkB"/>
    <property type="match status" value="2"/>
</dbReference>
<dbReference type="EMBL" id="FMHU01000001">
    <property type="protein sequence ID" value="SCL18104.1"/>
    <property type="molecule type" value="Genomic_DNA"/>
</dbReference>
<gene>
    <name evidence="6" type="ORF">GA0074694_2241</name>
</gene>
<dbReference type="InterPro" id="IPR029056">
    <property type="entry name" value="Ribokinase-like"/>
</dbReference>
<comment type="similarity">
    <text evidence="1 4">Belongs to the carbohydrate kinase PfkB family.</text>
</comment>
<name>A0A1C6RM10_9ACTN</name>
<dbReference type="RefSeq" id="WP_091456485.1">
    <property type="nucleotide sequence ID" value="NZ_FMHU01000001.1"/>
</dbReference>
<dbReference type="PRINTS" id="PR00990">
    <property type="entry name" value="RIBOKINASE"/>
</dbReference>
<dbReference type="PROSITE" id="PS00584">
    <property type="entry name" value="PFKB_KINASES_2"/>
    <property type="match status" value="1"/>
</dbReference>
<evidence type="ECO:0000256" key="4">
    <source>
        <dbReference type="RuleBase" id="RU003704"/>
    </source>
</evidence>
<dbReference type="AlphaFoldDB" id="A0A1C6RM10"/>
<dbReference type="PANTHER" id="PTHR43085">
    <property type="entry name" value="HEXOKINASE FAMILY MEMBER"/>
    <property type="match status" value="1"/>
</dbReference>
<proteinExistence type="inferred from homology"/>
<dbReference type="InterPro" id="IPR002139">
    <property type="entry name" value="Ribo/fructo_kinase"/>
</dbReference>
<evidence type="ECO:0000256" key="2">
    <source>
        <dbReference type="ARBA" id="ARBA00022679"/>
    </source>
</evidence>
<protein>
    <submittedName>
        <fullName evidence="6">Fructoselysine 6-kinase</fullName>
    </submittedName>
</protein>
<evidence type="ECO:0000313" key="7">
    <source>
        <dbReference type="Proteomes" id="UP000198906"/>
    </source>
</evidence>
<dbReference type="PANTHER" id="PTHR43085:SF41">
    <property type="entry name" value="FRUCTOSELYSINE 6-KINASE"/>
    <property type="match status" value="1"/>
</dbReference>
<keyword evidence="7" id="KW-1185">Reference proteome</keyword>
<keyword evidence="2 4" id="KW-0808">Transferase</keyword>